<evidence type="ECO:0000256" key="3">
    <source>
        <dbReference type="ARBA" id="ARBA00023212"/>
    </source>
</evidence>
<gene>
    <name evidence="4" type="primary">Tcte1</name>
    <name evidence="4" type="ORF">BUCABY_R04349</name>
</gene>
<sequence>DFYGAHRVIEDPEWSLATVPRLTELCLQHIIHNFEKNPILDRLLPEHQRKVLDSLSTGLPLAVTAHLISDEDYWKRCCTERWQVRDISNYGDSWKRMFFERHLENILKCFIPNTTDPNQVLELIPLCKHYVRKLEVDQFLPPVQEDQKERDDLSDTRSDFGFSKVSMHHYDLGVLITALPHLEELHLTYNVKDCGMNFEWNLFNFTHQDCCNLAAAVKMCHNLKVLKLTRSQVDDDKTRLLVHNLLDHPCLVELNLSHNLIRDKGAEAVGTLINHSRLETLDLCNNQICHLGAQALARALAENSTLISLNLRLNCMEDKGGEAIGRALLTNTTLKSIHLGSNNLSEPTAVLFSQVLAQNTTLTSINFSCNALGLDGGKQLLEGLTHNKALTEFDLRLAEVGEETEYLIHQIVWANQEAARLGSLQHPPPNPS</sequence>
<keyword evidence="2" id="KW-0963">Cytoplasm</keyword>
<evidence type="ECO:0000313" key="5">
    <source>
        <dbReference type="Proteomes" id="UP000551127"/>
    </source>
</evidence>
<dbReference type="PANTHER" id="PTHR24107">
    <property type="entry name" value="YNEIN REGULATORY COMPLEX SUBUNIT 5"/>
    <property type="match status" value="1"/>
</dbReference>
<organism evidence="4 5">
    <name type="scientific">Bucorvus abyssinicus</name>
    <name type="common">Northern ground-hornbill</name>
    <name type="synonym">Abyssinian ground-hornbill</name>
    <dbReference type="NCBI Taxonomy" id="153643"/>
    <lineage>
        <taxon>Eukaryota</taxon>
        <taxon>Metazoa</taxon>
        <taxon>Chordata</taxon>
        <taxon>Craniata</taxon>
        <taxon>Vertebrata</taxon>
        <taxon>Euteleostomi</taxon>
        <taxon>Archelosauria</taxon>
        <taxon>Archosauria</taxon>
        <taxon>Dinosauria</taxon>
        <taxon>Saurischia</taxon>
        <taxon>Theropoda</taxon>
        <taxon>Coelurosauria</taxon>
        <taxon>Aves</taxon>
        <taxon>Neognathae</taxon>
        <taxon>Neoaves</taxon>
        <taxon>Telluraves</taxon>
        <taxon>Coraciimorphae</taxon>
        <taxon>Bucerotiformes</taxon>
        <taxon>Bucorvidae</taxon>
        <taxon>Bucorvus</taxon>
    </lineage>
</organism>
<dbReference type="AlphaFoldDB" id="A0A7K4Z0N6"/>
<dbReference type="Proteomes" id="UP000551127">
    <property type="component" value="Unassembled WGS sequence"/>
</dbReference>
<evidence type="ECO:0000256" key="1">
    <source>
        <dbReference type="ARBA" id="ARBA00004245"/>
    </source>
</evidence>
<dbReference type="InterPro" id="IPR032675">
    <property type="entry name" value="LRR_dom_sf"/>
</dbReference>
<dbReference type="Pfam" id="PF13516">
    <property type="entry name" value="LRR_6"/>
    <property type="match status" value="4"/>
</dbReference>
<dbReference type="PANTHER" id="PTHR24107:SF27">
    <property type="entry name" value="DYNEIN REGULATORY COMPLEX SUBUNIT 5"/>
    <property type="match status" value="1"/>
</dbReference>
<comment type="subcellular location">
    <subcellularLocation>
        <location evidence="1">Cytoplasm</location>
        <location evidence="1">Cytoskeleton</location>
    </subcellularLocation>
</comment>
<dbReference type="EMBL" id="VYZL01004893">
    <property type="protein sequence ID" value="NWR64940.1"/>
    <property type="molecule type" value="Genomic_DNA"/>
</dbReference>
<dbReference type="OrthoDB" id="341587at2759"/>
<feature type="non-terminal residue" evidence="4">
    <location>
        <position position="432"/>
    </location>
</feature>
<protein>
    <submittedName>
        <fullName evidence="4">DRC5 protein</fullName>
    </submittedName>
</protein>
<comment type="caution">
    <text evidence="4">The sequence shown here is derived from an EMBL/GenBank/DDBJ whole genome shotgun (WGS) entry which is preliminary data.</text>
</comment>
<dbReference type="GO" id="GO:0005856">
    <property type="term" value="C:cytoskeleton"/>
    <property type="evidence" value="ECO:0007669"/>
    <property type="project" value="UniProtKB-SubCell"/>
</dbReference>
<proteinExistence type="predicted"/>
<feature type="non-terminal residue" evidence="4">
    <location>
        <position position="1"/>
    </location>
</feature>
<accession>A0A7K4Z0N6</accession>
<dbReference type="SUPFAM" id="SSF52047">
    <property type="entry name" value="RNI-like"/>
    <property type="match status" value="1"/>
</dbReference>
<keyword evidence="3" id="KW-0206">Cytoskeleton</keyword>
<dbReference type="SMART" id="SM00368">
    <property type="entry name" value="LRR_RI"/>
    <property type="match status" value="5"/>
</dbReference>
<dbReference type="GO" id="GO:0007018">
    <property type="term" value="P:microtubule-based movement"/>
    <property type="evidence" value="ECO:0007669"/>
    <property type="project" value="TreeGrafter"/>
</dbReference>
<evidence type="ECO:0000256" key="2">
    <source>
        <dbReference type="ARBA" id="ARBA00022490"/>
    </source>
</evidence>
<name>A0A7K4Z0N6_BUCAB</name>
<evidence type="ECO:0000313" key="4">
    <source>
        <dbReference type="EMBL" id="NWR64940.1"/>
    </source>
</evidence>
<dbReference type="InterPro" id="IPR001611">
    <property type="entry name" value="Leu-rich_rpt"/>
</dbReference>
<keyword evidence="5" id="KW-1185">Reference proteome</keyword>
<dbReference type="Gene3D" id="3.80.10.10">
    <property type="entry name" value="Ribonuclease Inhibitor"/>
    <property type="match status" value="2"/>
</dbReference>
<dbReference type="InterPro" id="IPR052410">
    <property type="entry name" value="DRC5"/>
</dbReference>
<reference evidence="4 5" key="1">
    <citation type="submission" date="2019-09" db="EMBL/GenBank/DDBJ databases">
        <title>Bird 10,000 Genomes (B10K) Project - Family phase.</title>
        <authorList>
            <person name="Zhang G."/>
        </authorList>
    </citation>
    <scope>NUCLEOTIDE SEQUENCE [LARGE SCALE GENOMIC DNA]</scope>
    <source>
        <strain evidence="4">B10K-DU-012-80</strain>
    </source>
</reference>